<name>A0AA44Y0K4_BURVI</name>
<protein>
    <submittedName>
        <fullName evidence="2">Prepilin type IV pili</fullName>
    </submittedName>
</protein>
<dbReference type="InterPro" id="IPR045584">
    <property type="entry name" value="Pilin-like"/>
</dbReference>
<reference evidence="2 3" key="1">
    <citation type="submission" date="2018-03" db="EMBL/GenBank/DDBJ databases">
        <authorList>
            <person name="Nguyen K."/>
            <person name="Fouts D."/>
            <person name="Sutton G."/>
        </authorList>
    </citation>
    <scope>NUCLEOTIDE SEQUENCE [LARGE SCALE GENOMIC DNA]</scope>
    <source>
        <strain evidence="2 3">AU3578</strain>
    </source>
</reference>
<evidence type="ECO:0000313" key="3">
    <source>
        <dbReference type="Proteomes" id="UP000237632"/>
    </source>
</evidence>
<sequence>MDAILARLAYIALGLLALAGVGVASVSAFSANKASQMVTDISHLITNARSGFAQNGNGYTNFTTANVPDMIDSRIVPSNMVRNGATVVDVWGNSITFASANNGAQGLLTFGGGGSETKDQCAAVVAGMKDYVSLAVAGTTFTPANPPDKVTASKACTDSAAIVITIQ</sequence>
<dbReference type="Proteomes" id="UP000237632">
    <property type="component" value="Unassembled WGS sequence"/>
</dbReference>
<dbReference type="RefSeq" id="WP_105856857.1">
    <property type="nucleotide sequence ID" value="NZ_PVHK01000156.1"/>
</dbReference>
<feature type="domain" description="Type 4 secretion system PilS N-terminal" evidence="1">
    <location>
        <begin position="33"/>
        <end position="166"/>
    </location>
</feature>
<dbReference type="EMBL" id="PVHK01000156">
    <property type="protein sequence ID" value="PRH40435.1"/>
    <property type="molecule type" value="Genomic_DNA"/>
</dbReference>
<organism evidence="2 3">
    <name type="scientific">Burkholderia vietnamiensis</name>
    <dbReference type="NCBI Taxonomy" id="60552"/>
    <lineage>
        <taxon>Bacteria</taxon>
        <taxon>Pseudomonadati</taxon>
        <taxon>Pseudomonadota</taxon>
        <taxon>Betaproteobacteria</taxon>
        <taxon>Burkholderiales</taxon>
        <taxon>Burkholderiaceae</taxon>
        <taxon>Burkholderia</taxon>
        <taxon>Burkholderia cepacia complex</taxon>
    </lineage>
</organism>
<evidence type="ECO:0000259" key="1">
    <source>
        <dbReference type="Pfam" id="PF08805"/>
    </source>
</evidence>
<dbReference type="AlphaFoldDB" id="A0AA44Y0K4"/>
<evidence type="ECO:0000313" key="2">
    <source>
        <dbReference type="EMBL" id="PRH40435.1"/>
    </source>
</evidence>
<dbReference type="Pfam" id="PF08805">
    <property type="entry name" value="PilS"/>
    <property type="match status" value="1"/>
</dbReference>
<gene>
    <name evidence="2" type="ORF">C6T65_21125</name>
</gene>
<comment type="caution">
    <text evidence="2">The sequence shown here is derived from an EMBL/GenBank/DDBJ whole genome shotgun (WGS) entry which is preliminary data.</text>
</comment>
<dbReference type="SUPFAM" id="SSF54523">
    <property type="entry name" value="Pili subunits"/>
    <property type="match status" value="1"/>
</dbReference>
<accession>A0AA44Y0K4</accession>
<dbReference type="InterPro" id="IPR014911">
    <property type="entry name" value="PilS_N"/>
</dbReference>
<proteinExistence type="predicted"/>
<dbReference type="Gene3D" id="3.30.1690.10">
    <property type="entry name" value="TcpA-like pilin"/>
    <property type="match status" value="1"/>
</dbReference>